<dbReference type="GO" id="GO:0006508">
    <property type="term" value="P:proteolysis"/>
    <property type="evidence" value="ECO:0007669"/>
    <property type="project" value="UniProtKB-KW"/>
</dbReference>
<keyword evidence="7 9" id="KW-0482">Metalloprotease</keyword>
<feature type="chain" id="PRO_5003138099" description="D-alanyl-D-alanine dipeptidase" evidence="11">
    <location>
        <begin position="20"/>
        <end position="224"/>
    </location>
</feature>
<keyword evidence="4 9" id="KW-0378">Hydrolase</keyword>
<organism evidence="12 13">
    <name type="scientific">Hoylesella marshii DSM 16973 = JCM 13450</name>
    <dbReference type="NCBI Taxonomy" id="862515"/>
    <lineage>
        <taxon>Bacteria</taxon>
        <taxon>Pseudomonadati</taxon>
        <taxon>Bacteroidota</taxon>
        <taxon>Bacteroidia</taxon>
        <taxon>Bacteroidales</taxon>
        <taxon>Prevotellaceae</taxon>
        <taxon>Hoylesella</taxon>
    </lineage>
</organism>
<evidence type="ECO:0000256" key="5">
    <source>
        <dbReference type="ARBA" id="ARBA00022833"/>
    </source>
</evidence>
<evidence type="ECO:0000256" key="6">
    <source>
        <dbReference type="ARBA" id="ARBA00022997"/>
    </source>
</evidence>
<keyword evidence="2 9" id="KW-0645">Protease</keyword>
<gene>
    <name evidence="12" type="primary">ddpX</name>
    <name evidence="12" type="ORF">HMPREF0658_0069</name>
</gene>
<accession>E0NPG8</accession>
<dbReference type="SUPFAM" id="SSF55166">
    <property type="entry name" value="Hedgehog/DD-peptidase"/>
    <property type="match status" value="1"/>
</dbReference>
<sequence>MTKTLVVFIAFYWSTAVYAQSHLSKTEKALEKKGYVNVRSLDPSIFVSLMYARADNFTGTILYSDLHEAYLHKEAANALVKAQKRLKELRPDLSLKIYDAARPMSIQQKMWNAVKDTPKYFYVSNPAHGGGLHNYGLAVDITLCNLKGDSVEMGTKIDYMGTAAHINNEEGLVKHRRISREAMINRRLLRAVMRYAGFKPLRTEWWHFNFRTRAEARKQYQVIR</sequence>
<evidence type="ECO:0000313" key="12">
    <source>
        <dbReference type="EMBL" id="EFM02927.1"/>
    </source>
</evidence>
<keyword evidence="8 10" id="KW-0961">Cell wall biogenesis/degradation</keyword>
<feature type="binding site" evidence="9">
    <location>
        <position position="140"/>
    </location>
    <ligand>
        <name>Zn(2+)</name>
        <dbReference type="ChEBI" id="CHEBI:29105"/>
        <note>catalytic</note>
    </ligand>
</feature>
<dbReference type="HOGENOM" id="CLU_060744_1_0_10"/>
<dbReference type="STRING" id="862515.HMPREF0658_0069"/>
<keyword evidence="3 9" id="KW-0479">Metal-binding</keyword>
<dbReference type="PANTHER" id="PTHR43126">
    <property type="entry name" value="D-ALANYL-D-ALANINE DIPEPTIDASE"/>
    <property type="match status" value="1"/>
</dbReference>
<dbReference type="PIRSF" id="PIRSF026671">
    <property type="entry name" value="AA_dipeptidase"/>
    <property type="match status" value="1"/>
</dbReference>
<comment type="function">
    <text evidence="9 10">Catalyzes hydrolysis of the D-alanyl-D-alanine dipeptide.</text>
</comment>
<feature type="binding site" evidence="9">
    <location>
        <position position="207"/>
    </location>
    <ligand>
        <name>Zn(2+)</name>
        <dbReference type="ChEBI" id="CHEBI:29105"/>
        <note>catalytic</note>
    </ligand>
</feature>
<dbReference type="Gene3D" id="3.30.1380.10">
    <property type="match status" value="1"/>
</dbReference>
<evidence type="ECO:0000256" key="11">
    <source>
        <dbReference type="SAM" id="SignalP"/>
    </source>
</evidence>
<keyword evidence="5 9" id="KW-0862">Zinc</keyword>
<dbReference type="CDD" id="cd14840">
    <property type="entry name" value="D-Ala-D-Ala_dipeptidase_Aad"/>
    <property type="match status" value="1"/>
</dbReference>
<dbReference type="HAMAP" id="MF_01924">
    <property type="entry name" value="A_A_dipeptidase"/>
    <property type="match status" value="1"/>
</dbReference>
<dbReference type="GO" id="GO:0071555">
    <property type="term" value="P:cell wall organization"/>
    <property type="evidence" value="ECO:0007669"/>
    <property type="project" value="UniProtKB-KW"/>
</dbReference>
<evidence type="ECO:0000256" key="4">
    <source>
        <dbReference type="ARBA" id="ARBA00022801"/>
    </source>
</evidence>
<evidence type="ECO:0000313" key="13">
    <source>
        <dbReference type="Proteomes" id="UP000004394"/>
    </source>
</evidence>
<evidence type="ECO:0000256" key="7">
    <source>
        <dbReference type="ARBA" id="ARBA00023049"/>
    </source>
</evidence>
<dbReference type="OrthoDB" id="9801430at2"/>
<dbReference type="GO" id="GO:0160237">
    <property type="term" value="F:D-Ala-D-Ala dipeptidase activity"/>
    <property type="evidence" value="ECO:0007669"/>
    <property type="project" value="UniProtKB-EC"/>
</dbReference>
<feature type="signal peptide" evidence="11">
    <location>
        <begin position="1"/>
        <end position="19"/>
    </location>
</feature>
<dbReference type="GO" id="GO:0008237">
    <property type="term" value="F:metallopeptidase activity"/>
    <property type="evidence" value="ECO:0007669"/>
    <property type="project" value="UniProtKB-KW"/>
</dbReference>
<dbReference type="GO" id="GO:0008270">
    <property type="term" value="F:zinc ion binding"/>
    <property type="evidence" value="ECO:0007669"/>
    <property type="project" value="UniProtKB-UniRule"/>
</dbReference>
<feature type="binding site" evidence="9">
    <location>
        <position position="133"/>
    </location>
    <ligand>
        <name>Zn(2+)</name>
        <dbReference type="ChEBI" id="CHEBI:29105"/>
        <note>catalytic</note>
    </ligand>
</feature>
<evidence type="ECO:0000256" key="2">
    <source>
        <dbReference type="ARBA" id="ARBA00022670"/>
    </source>
</evidence>
<comment type="caution">
    <text evidence="12">The sequence shown here is derived from an EMBL/GenBank/DDBJ whole genome shotgun (WGS) entry which is preliminary data.</text>
</comment>
<dbReference type="RefSeq" id="WP_006947707.1">
    <property type="nucleotide sequence ID" value="NZ_BAJI01000007.1"/>
</dbReference>
<evidence type="ECO:0000256" key="8">
    <source>
        <dbReference type="ARBA" id="ARBA00023316"/>
    </source>
</evidence>
<dbReference type="InterPro" id="IPR000755">
    <property type="entry name" value="A_A_dipeptidase"/>
</dbReference>
<name>E0NPG8_9BACT</name>
<evidence type="ECO:0000256" key="1">
    <source>
        <dbReference type="ARBA" id="ARBA00001362"/>
    </source>
</evidence>
<proteinExistence type="inferred from homology"/>
<protein>
    <recommendedName>
        <fullName evidence="9 10">D-alanyl-D-alanine dipeptidase</fullName>
        <shortName evidence="9 10">D-Ala-D-Ala dipeptidase</shortName>
        <ecNumber evidence="9 10">3.4.13.22</ecNumber>
    </recommendedName>
</protein>
<dbReference type="Pfam" id="PF01427">
    <property type="entry name" value="Peptidase_M15"/>
    <property type="match status" value="1"/>
</dbReference>
<evidence type="ECO:0000256" key="3">
    <source>
        <dbReference type="ARBA" id="ARBA00022723"/>
    </source>
</evidence>
<feature type="active site" description="Proton donor/acceptor" evidence="9">
    <location>
        <position position="204"/>
    </location>
</feature>
<dbReference type="InterPro" id="IPR009045">
    <property type="entry name" value="Zn_M74/Hedgehog-like"/>
</dbReference>
<evidence type="ECO:0000256" key="9">
    <source>
        <dbReference type="HAMAP-Rule" id="MF_01924"/>
    </source>
</evidence>
<keyword evidence="13" id="KW-1185">Reference proteome</keyword>
<keyword evidence="11" id="KW-0732">Signal</keyword>
<dbReference type="PANTHER" id="PTHR43126:SF2">
    <property type="entry name" value="D-ALANYL-D-ALANINE DIPEPTIDASE"/>
    <property type="match status" value="1"/>
</dbReference>
<feature type="site" description="Transition state stabilizer" evidence="9">
    <location>
        <position position="102"/>
    </location>
</feature>
<evidence type="ECO:0000256" key="10">
    <source>
        <dbReference type="PIRNR" id="PIRNR026671"/>
    </source>
</evidence>
<dbReference type="eggNOG" id="COG2173">
    <property type="taxonomic scope" value="Bacteria"/>
</dbReference>
<comment type="cofactor">
    <cofactor evidence="9">
        <name>Zn(2+)</name>
        <dbReference type="ChEBI" id="CHEBI:29105"/>
    </cofactor>
    <text evidence="9">Binds 1 zinc ion per subunit.</text>
</comment>
<reference evidence="12" key="1">
    <citation type="submission" date="2010-07" db="EMBL/GenBank/DDBJ databases">
        <authorList>
            <person name="Muzny D."/>
            <person name="Qin X."/>
            <person name="Deng J."/>
            <person name="Jiang H."/>
            <person name="Liu Y."/>
            <person name="Qu J."/>
            <person name="Song X.-Z."/>
            <person name="Zhang L."/>
            <person name="Thornton R."/>
            <person name="Coyle M."/>
            <person name="Francisco L."/>
            <person name="Jackson L."/>
            <person name="Javaid M."/>
            <person name="Korchina V."/>
            <person name="Kovar C."/>
            <person name="Mata R."/>
            <person name="Mathew T."/>
            <person name="Ngo R."/>
            <person name="Nguyen L."/>
            <person name="Nguyen N."/>
            <person name="Okwuonu G."/>
            <person name="Ongeri F."/>
            <person name="Pham C."/>
            <person name="Simmons D."/>
            <person name="Wilczek-Boney K."/>
            <person name="Hale W."/>
            <person name="Jakkamsetti A."/>
            <person name="Pham P."/>
            <person name="Ruth R."/>
            <person name="San Lucas F."/>
            <person name="Warren J."/>
            <person name="Zhang J."/>
            <person name="Zhao Z."/>
            <person name="Zhou C."/>
            <person name="Zhu D."/>
            <person name="Lee S."/>
            <person name="Bess C."/>
            <person name="Blankenburg K."/>
            <person name="Forbes L."/>
            <person name="Fu Q."/>
            <person name="Gubbala S."/>
            <person name="Hirani K."/>
            <person name="Jayaseelan J.C."/>
            <person name="Lara F."/>
            <person name="Munidasa M."/>
            <person name="Palculict T."/>
            <person name="Patil S."/>
            <person name="Pu L.-L."/>
            <person name="Saada N."/>
            <person name="Tang L."/>
            <person name="Weissenberger G."/>
            <person name="Zhu Y."/>
            <person name="Hemphill L."/>
            <person name="Shang Y."/>
            <person name="Youmans B."/>
            <person name="Ayvaz T."/>
            <person name="Ross M."/>
            <person name="Santibanez J."/>
            <person name="Aqrawi P."/>
            <person name="Gross S."/>
            <person name="Joshi V."/>
            <person name="Fowler G."/>
            <person name="Nazareth L."/>
            <person name="Reid J."/>
            <person name="Worley K."/>
            <person name="Petrosino J."/>
            <person name="Highlander S."/>
            <person name="Gibbs R."/>
        </authorList>
    </citation>
    <scope>NUCLEOTIDE SEQUENCE [LARGE SCALE GENOMIC DNA]</scope>
    <source>
        <strain evidence="12">DSM 16973</strain>
    </source>
</reference>
<dbReference type="Proteomes" id="UP000004394">
    <property type="component" value="Unassembled WGS sequence"/>
</dbReference>
<dbReference type="AlphaFoldDB" id="E0NPG8"/>
<comment type="catalytic activity">
    <reaction evidence="1 9 10">
        <text>D-alanyl-D-alanine + H2O = 2 D-alanine</text>
        <dbReference type="Rhea" id="RHEA:20661"/>
        <dbReference type="ChEBI" id="CHEBI:15377"/>
        <dbReference type="ChEBI" id="CHEBI:57416"/>
        <dbReference type="ChEBI" id="CHEBI:57822"/>
        <dbReference type="EC" id="3.4.13.22"/>
    </reaction>
</comment>
<dbReference type="EMBL" id="AEEI01000004">
    <property type="protein sequence ID" value="EFM02927.1"/>
    <property type="molecule type" value="Genomic_DNA"/>
</dbReference>
<keyword evidence="6 9" id="KW-0224">Dipeptidase</keyword>
<comment type="similarity">
    <text evidence="9 10">Belongs to the peptidase M15D family.</text>
</comment>
<dbReference type="EC" id="3.4.13.22" evidence="9 10"/>